<feature type="compositionally biased region" description="Basic and acidic residues" evidence="1">
    <location>
        <begin position="491"/>
        <end position="507"/>
    </location>
</feature>
<evidence type="ECO:0000313" key="3">
    <source>
        <dbReference type="Proteomes" id="UP000813824"/>
    </source>
</evidence>
<proteinExistence type="predicted"/>
<evidence type="ECO:0000313" key="2">
    <source>
        <dbReference type="EMBL" id="KAH8104803.1"/>
    </source>
</evidence>
<keyword evidence="3" id="KW-1185">Reference proteome</keyword>
<dbReference type="Proteomes" id="UP000813824">
    <property type="component" value="Unassembled WGS sequence"/>
</dbReference>
<sequence length="571" mass="65312">MVFEFAVPPAALLDPYLTGGPGSHWCHSLRMKKVLTRVCKGWRRTALWFLYKDVTLRRAGQVFLFSRTLQTRTMGPLVHSISLLCYVPDHIRPAVSRAVADILTACTQLNTLRFGHDFLPHYFLQSLFSMSVEDEAFLSAVHTVGPRIQGFYSEHNFRDYSVTYPLRFLENFPNVQSLSLALHEKTWDSNYSALRFPHLRALSLTFLDIKDLASHIDILQRWDLPALRTLSIDAMYCTTPPDSYMGSLVSFFRTHGQNVLDLDFGPSIATRGDYTLPGDAPLREAALKRIMESIEQMVSLCPCLRYLALPCSLTWETSLGEILKARNPHIYVDLWGIPSRHDDYVSQALDSSSLEGYRGVRFIDWSLYNHDMGKFTRTTTSSAPIIFRVYNTHIVQTHFAIFSSDVSTLYLRRLLGMEAEEESNEGNENDNSGGRDESEHREQTKPQWFTVQKWKSGLPEFDFEERLEYAYVVDSDSDSGSTEEDLWEDAEGNRDTRRPDSGDFQPREEDEEEEEDDDFIKECIREAALELKAMAEPEESLTEADILEMYSATLDVGCVEYVPWPVGDILA</sequence>
<feature type="region of interest" description="Disordered" evidence="1">
    <location>
        <begin position="420"/>
        <end position="446"/>
    </location>
</feature>
<comment type="caution">
    <text evidence="2">The sequence shown here is derived from an EMBL/GenBank/DDBJ whole genome shotgun (WGS) entry which is preliminary data.</text>
</comment>
<name>A0A8K0UVZ3_9AGAR</name>
<organism evidence="2 3">
    <name type="scientific">Cristinia sonorae</name>
    <dbReference type="NCBI Taxonomy" id="1940300"/>
    <lineage>
        <taxon>Eukaryota</taxon>
        <taxon>Fungi</taxon>
        <taxon>Dikarya</taxon>
        <taxon>Basidiomycota</taxon>
        <taxon>Agaricomycotina</taxon>
        <taxon>Agaricomycetes</taxon>
        <taxon>Agaricomycetidae</taxon>
        <taxon>Agaricales</taxon>
        <taxon>Pleurotineae</taxon>
        <taxon>Stephanosporaceae</taxon>
        <taxon>Cristinia</taxon>
    </lineage>
</organism>
<feature type="compositionally biased region" description="Basic and acidic residues" evidence="1">
    <location>
        <begin position="433"/>
        <end position="444"/>
    </location>
</feature>
<dbReference type="EMBL" id="JAEVFJ010000005">
    <property type="protein sequence ID" value="KAH8104803.1"/>
    <property type="molecule type" value="Genomic_DNA"/>
</dbReference>
<feature type="region of interest" description="Disordered" evidence="1">
    <location>
        <begin position="474"/>
        <end position="518"/>
    </location>
</feature>
<evidence type="ECO:0000256" key="1">
    <source>
        <dbReference type="SAM" id="MobiDB-lite"/>
    </source>
</evidence>
<accession>A0A8K0UVZ3</accession>
<dbReference type="AlphaFoldDB" id="A0A8K0UVZ3"/>
<reference evidence="2" key="1">
    <citation type="journal article" date="2021" name="New Phytol.">
        <title>Evolutionary innovations through gain and loss of genes in the ectomycorrhizal Boletales.</title>
        <authorList>
            <person name="Wu G."/>
            <person name="Miyauchi S."/>
            <person name="Morin E."/>
            <person name="Kuo A."/>
            <person name="Drula E."/>
            <person name="Varga T."/>
            <person name="Kohler A."/>
            <person name="Feng B."/>
            <person name="Cao Y."/>
            <person name="Lipzen A."/>
            <person name="Daum C."/>
            <person name="Hundley H."/>
            <person name="Pangilinan J."/>
            <person name="Johnson J."/>
            <person name="Barry K."/>
            <person name="LaButti K."/>
            <person name="Ng V."/>
            <person name="Ahrendt S."/>
            <person name="Min B."/>
            <person name="Choi I.G."/>
            <person name="Park H."/>
            <person name="Plett J.M."/>
            <person name="Magnuson J."/>
            <person name="Spatafora J.W."/>
            <person name="Nagy L.G."/>
            <person name="Henrissat B."/>
            <person name="Grigoriev I.V."/>
            <person name="Yang Z.L."/>
            <person name="Xu J."/>
            <person name="Martin F.M."/>
        </authorList>
    </citation>
    <scope>NUCLEOTIDE SEQUENCE</scope>
    <source>
        <strain evidence="2">KKN 215</strain>
    </source>
</reference>
<protein>
    <submittedName>
        <fullName evidence="2">Uncharacterized protein</fullName>
    </submittedName>
</protein>
<gene>
    <name evidence="2" type="ORF">BXZ70DRAFT_618385</name>
</gene>
<feature type="compositionally biased region" description="Acidic residues" evidence="1">
    <location>
        <begin position="508"/>
        <end position="518"/>
    </location>
</feature>
<dbReference type="OrthoDB" id="3258555at2759"/>
<feature type="compositionally biased region" description="Acidic residues" evidence="1">
    <location>
        <begin position="475"/>
        <end position="490"/>
    </location>
</feature>
<dbReference type="SUPFAM" id="SSF52047">
    <property type="entry name" value="RNI-like"/>
    <property type="match status" value="1"/>
</dbReference>